<dbReference type="PANTHER" id="PTHR32089">
    <property type="entry name" value="METHYL-ACCEPTING CHEMOTAXIS PROTEIN MCPB"/>
    <property type="match status" value="1"/>
</dbReference>
<evidence type="ECO:0000256" key="6">
    <source>
        <dbReference type="SAM" id="Phobius"/>
    </source>
</evidence>
<dbReference type="EMBL" id="RXMA01000021">
    <property type="protein sequence ID" value="RTR17087.1"/>
    <property type="molecule type" value="Genomic_DNA"/>
</dbReference>
<dbReference type="Pfam" id="PF00672">
    <property type="entry name" value="HAMP"/>
    <property type="match status" value="1"/>
</dbReference>
<protein>
    <submittedName>
        <fullName evidence="10">Methyl-accepting chemotaxis protein</fullName>
    </submittedName>
</protein>
<keyword evidence="6" id="KW-0812">Transmembrane</keyword>
<dbReference type="SUPFAM" id="SSF58104">
    <property type="entry name" value="Methyl-accepting chemotaxis protein (MCP) signaling domain"/>
    <property type="match status" value="1"/>
</dbReference>
<gene>
    <name evidence="10" type="ORF">EJ903_19185</name>
</gene>
<evidence type="ECO:0000256" key="1">
    <source>
        <dbReference type="ARBA" id="ARBA00004429"/>
    </source>
</evidence>
<dbReference type="Gene3D" id="1.10.287.950">
    <property type="entry name" value="Methyl-accepting chemotaxis protein"/>
    <property type="match status" value="1"/>
</dbReference>
<evidence type="ECO:0000256" key="4">
    <source>
        <dbReference type="ARBA" id="ARBA00029447"/>
    </source>
</evidence>
<dbReference type="PROSITE" id="PS50885">
    <property type="entry name" value="HAMP"/>
    <property type="match status" value="1"/>
</dbReference>
<evidence type="ECO:0000313" key="11">
    <source>
        <dbReference type="Proteomes" id="UP000277007"/>
    </source>
</evidence>
<evidence type="ECO:0000256" key="3">
    <source>
        <dbReference type="ARBA" id="ARBA00023224"/>
    </source>
</evidence>
<dbReference type="AlphaFoldDB" id="A0A3S0KW45"/>
<keyword evidence="6" id="KW-1133">Transmembrane helix</keyword>
<dbReference type="PROSITE" id="PS50111">
    <property type="entry name" value="CHEMOTAXIS_TRANSDUC_2"/>
    <property type="match status" value="1"/>
</dbReference>
<dbReference type="GO" id="GO:0005886">
    <property type="term" value="C:plasma membrane"/>
    <property type="evidence" value="ECO:0007669"/>
    <property type="project" value="UniProtKB-SubCell"/>
</dbReference>
<evidence type="ECO:0000259" key="7">
    <source>
        <dbReference type="PROSITE" id="PS50111"/>
    </source>
</evidence>
<dbReference type="Gene3D" id="6.10.340.10">
    <property type="match status" value="1"/>
</dbReference>
<dbReference type="PROSITE" id="PS50192">
    <property type="entry name" value="T_SNARE"/>
    <property type="match status" value="1"/>
</dbReference>
<comment type="similarity">
    <text evidence="4">Belongs to the methyl-accepting chemotaxis (MCP) protein family.</text>
</comment>
<feature type="domain" description="T-SNARE coiled-coil homology" evidence="8">
    <location>
        <begin position="478"/>
        <end position="540"/>
    </location>
</feature>
<dbReference type="SMART" id="SM00283">
    <property type="entry name" value="MA"/>
    <property type="match status" value="1"/>
</dbReference>
<dbReference type="InterPro" id="IPR003660">
    <property type="entry name" value="HAMP_dom"/>
</dbReference>
<keyword evidence="2" id="KW-0997">Cell inner membrane</keyword>
<reference evidence="10 11" key="1">
    <citation type="submission" date="2018-12" db="EMBL/GenBank/DDBJ databases">
        <authorList>
            <person name="Yang Y."/>
        </authorList>
    </citation>
    <scope>NUCLEOTIDE SEQUENCE [LARGE SCALE GENOMIC DNA]</scope>
    <source>
        <strain evidence="10 11">L-25-5w-1</strain>
    </source>
</reference>
<dbReference type="Pfam" id="PF00015">
    <property type="entry name" value="MCPsignal"/>
    <property type="match status" value="1"/>
</dbReference>
<dbReference type="InterPro" id="IPR004089">
    <property type="entry name" value="MCPsignal_dom"/>
</dbReference>
<dbReference type="GO" id="GO:0007165">
    <property type="term" value="P:signal transduction"/>
    <property type="evidence" value="ECO:0007669"/>
    <property type="project" value="UniProtKB-KW"/>
</dbReference>
<comment type="subcellular location">
    <subcellularLocation>
        <location evidence="1">Cell inner membrane</location>
        <topology evidence="1">Multi-pass membrane protein</topology>
    </subcellularLocation>
</comment>
<organism evidence="10 11">
    <name type="scientific">Azospirillum griseum</name>
    <dbReference type="NCBI Taxonomy" id="2496639"/>
    <lineage>
        <taxon>Bacteria</taxon>
        <taxon>Pseudomonadati</taxon>
        <taxon>Pseudomonadota</taxon>
        <taxon>Alphaproteobacteria</taxon>
        <taxon>Rhodospirillales</taxon>
        <taxon>Azospirillaceae</taxon>
        <taxon>Azospirillum</taxon>
    </lineage>
</organism>
<dbReference type="SMART" id="SM00304">
    <property type="entry name" value="HAMP"/>
    <property type="match status" value="1"/>
</dbReference>
<sequence>MKMIPKLSDWLISAKVLLAPALGIVALLSITGFGAFVLQGQQYVLRSLTNDVFEEARQVRDVRGRLSNVHANIYHLIGTATNDSDVERLQKQIKGVDEILSKLTASTKPLRAIAFDQKILDSYGIEPERESRTAEQVVLTIREALRTYVEAAQRVTSLLAVDSATALLYMHDAEESYKAAVGHLSALESRTSLVSKNATVASQGDLNDATMTFAIVAILAIALVLGVSLFVVRAISLPVTGLTRSMDVLSKGGIDQDVPYISHQDEVGAMARALEIFRINAETHRRLEASQQEEHRAKEVRAVTVDRLLREFDGRAAAALSELSAAGQRMNDAAVQMATVAEQTNAQSQAVSAASDVTSGNVQTVAAAAEELSLSIQEIGHSVSQSAQITSMAVSQAQHTAQNVQELSEATRNIGEIVDLIQSIAGQTNLLALNATIEASRAGDIGKGFAVVASEVKSLANQTAKATESISAQIAGIQAASATTVDAIAEITATIRDMNQITTTIAAAVEQQSAATVEISRSVQEAAVSTQQVSANIGGVSGAAEAAGRAAAAVLSATEWMAKRSTVLQADVHTFLAAIKSA</sequence>
<evidence type="ECO:0000256" key="5">
    <source>
        <dbReference type="PROSITE-ProRule" id="PRU00284"/>
    </source>
</evidence>
<feature type="transmembrane region" description="Helical" evidence="6">
    <location>
        <begin position="211"/>
        <end position="236"/>
    </location>
</feature>
<dbReference type="PANTHER" id="PTHR32089:SF112">
    <property type="entry name" value="LYSOZYME-LIKE PROTEIN-RELATED"/>
    <property type="match status" value="1"/>
</dbReference>
<evidence type="ECO:0000256" key="2">
    <source>
        <dbReference type="ARBA" id="ARBA00022519"/>
    </source>
</evidence>
<keyword evidence="6" id="KW-0472">Membrane</keyword>
<dbReference type="Proteomes" id="UP000277007">
    <property type="component" value="Unassembled WGS sequence"/>
</dbReference>
<feature type="domain" description="Methyl-accepting transducer" evidence="7">
    <location>
        <begin position="312"/>
        <end position="548"/>
    </location>
</feature>
<proteinExistence type="inferred from homology"/>
<comment type="caution">
    <text evidence="10">The sequence shown here is derived from an EMBL/GenBank/DDBJ whole genome shotgun (WGS) entry which is preliminary data.</text>
</comment>
<evidence type="ECO:0000313" key="10">
    <source>
        <dbReference type="EMBL" id="RTR17087.1"/>
    </source>
</evidence>
<dbReference type="InterPro" id="IPR000727">
    <property type="entry name" value="T_SNARE_dom"/>
</dbReference>
<evidence type="ECO:0000259" key="8">
    <source>
        <dbReference type="PROSITE" id="PS50192"/>
    </source>
</evidence>
<accession>A0A3S0KW45</accession>
<keyword evidence="3 5" id="KW-0807">Transducer</keyword>
<keyword evidence="11" id="KW-1185">Reference proteome</keyword>
<evidence type="ECO:0000259" key="9">
    <source>
        <dbReference type="PROSITE" id="PS50885"/>
    </source>
</evidence>
<keyword evidence="2" id="KW-1003">Cell membrane</keyword>
<name>A0A3S0KW45_9PROT</name>
<feature type="domain" description="HAMP" evidence="9">
    <location>
        <begin position="233"/>
        <end position="286"/>
    </location>
</feature>